<dbReference type="SUPFAM" id="SSF51621">
    <property type="entry name" value="Phosphoenolpyruvate/pyruvate domain"/>
    <property type="match status" value="1"/>
</dbReference>
<protein>
    <submittedName>
        <fullName evidence="1">Uncharacterized protein</fullName>
    </submittedName>
</protein>
<organism evidence="1 2">
    <name type="scientific">Cercophora newfieldiana</name>
    <dbReference type="NCBI Taxonomy" id="92897"/>
    <lineage>
        <taxon>Eukaryota</taxon>
        <taxon>Fungi</taxon>
        <taxon>Dikarya</taxon>
        <taxon>Ascomycota</taxon>
        <taxon>Pezizomycotina</taxon>
        <taxon>Sordariomycetes</taxon>
        <taxon>Sordariomycetidae</taxon>
        <taxon>Sordariales</taxon>
        <taxon>Lasiosphaeriaceae</taxon>
        <taxon>Cercophora</taxon>
    </lineage>
</organism>
<gene>
    <name evidence="1" type="ORF">B0T16DRAFT_414023</name>
</gene>
<accession>A0AA39Y8X3</accession>
<dbReference type="GO" id="GO:0003824">
    <property type="term" value="F:catalytic activity"/>
    <property type="evidence" value="ECO:0007669"/>
    <property type="project" value="InterPro"/>
</dbReference>
<dbReference type="Gene3D" id="3.20.20.60">
    <property type="entry name" value="Phosphoenolpyruvate-binding domains"/>
    <property type="match status" value="1"/>
</dbReference>
<sequence>MVSGGVTPLINSAEARKLGFKIVIWPCFSMTAAYLAYQQAAQELQTTGAIAERRGGPDGTAVVGGVRELFELCGLSEFTAFDKEMGGNAFSEVFETEAESDG</sequence>
<evidence type="ECO:0000313" key="2">
    <source>
        <dbReference type="Proteomes" id="UP001174936"/>
    </source>
</evidence>
<reference evidence="1" key="1">
    <citation type="submission" date="2023-06" db="EMBL/GenBank/DDBJ databases">
        <title>Genome-scale phylogeny and comparative genomics of the fungal order Sordariales.</title>
        <authorList>
            <consortium name="Lawrence Berkeley National Laboratory"/>
            <person name="Hensen N."/>
            <person name="Bonometti L."/>
            <person name="Westerberg I."/>
            <person name="Brannstrom I.O."/>
            <person name="Guillou S."/>
            <person name="Cros-Aarteil S."/>
            <person name="Calhoun S."/>
            <person name="Haridas S."/>
            <person name="Kuo A."/>
            <person name="Mondo S."/>
            <person name="Pangilinan J."/>
            <person name="Riley R."/>
            <person name="Labutti K."/>
            <person name="Andreopoulos B."/>
            <person name="Lipzen A."/>
            <person name="Chen C."/>
            <person name="Yanf M."/>
            <person name="Daum C."/>
            <person name="Ng V."/>
            <person name="Clum A."/>
            <person name="Steindorff A."/>
            <person name="Ohm R."/>
            <person name="Martin F."/>
            <person name="Silar P."/>
            <person name="Natvig D."/>
            <person name="Lalanne C."/>
            <person name="Gautier V."/>
            <person name="Ament-Velasquez S.L."/>
            <person name="Kruys A."/>
            <person name="Hutchinson M.I."/>
            <person name="Powell A.J."/>
            <person name="Barry K."/>
            <person name="Miller A.N."/>
            <person name="Grigoriev I.V."/>
            <person name="Debuchy R."/>
            <person name="Gladieux P."/>
            <person name="Thoren M.H."/>
            <person name="Johannesson H."/>
        </authorList>
    </citation>
    <scope>NUCLEOTIDE SEQUENCE</scope>
    <source>
        <strain evidence="1">SMH2532-1</strain>
    </source>
</reference>
<dbReference type="AlphaFoldDB" id="A0AA39Y8X3"/>
<keyword evidence="2" id="KW-1185">Reference proteome</keyword>
<dbReference type="InterPro" id="IPR015813">
    <property type="entry name" value="Pyrv/PenolPyrv_kinase-like_dom"/>
</dbReference>
<dbReference type="InterPro" id="IPR040442">
    <property type="entry name" value="Pyrv_kinase-like_dom_sf"/>
</dbReference>
<name>A0AA39Y8X3_9PEZI</name>
<evidence type="ECO:0000313" key="1">
    <source>
        <dbReference type="EMBL" id="KAK0646665.1"/>
    </source>
</evidence>
<dbReference type="EMBL" id="JAULSV010000004">
    <property type="protein sequence ID" value="KAK0646665.1"/>
    <property type="molecule type" value="Genomic_DNA"/>
</dbReference>
<comment type="caution">
    <text evidence="1">The sequence shown here is derived from an EMBL/GenBank/DDBJ whole genome shotgun (WGS) entry which is preliminary data.</text>
</comment>
<dbReference type="Proteomes" id="UP001174936">
    <property type="component" value="Unassembled WGS sequence"/>
</dbReference>
<proteinExistence type="predicted"/>